<dbReference type="Pfam" id="PF01380">
    <property type="entry name" value="SIS"/>
    <property type="match status" value="1"/>
</dbReference>
<dbReference type="InterPro" id="IPR000281">
    <property type="entry name" value="HTH_RpiR"/>
</dbReference>
<dbReference type="GO" id="GO:0006096">
    <property type="term" value="P:glycolytic process"/>
    <property type="evidence" value="ECO:0007669"/>
    <property type="project" value="UniProtKB-KW"/>
</dbReference>
<name>A0A5A7M8M0_COMTE</name>
<proteinExistence type="predicted"/>
<dbReference type="Gene3D" id="1.10.10.10">
    <property type="entry name" value="Winged helix-like DNA-binding domain superfamily/Winged helix DNA-binding domain"/>
    <property type="match status" value="1"/>
</dbReference>
<gene>
    <name evidence="7" type="ORF">CTTA_0958</name>
</gene>
<evidence type="ECO:0000256" key="4">
    <source>
        <dbReference type="ARBA" id="ARBA00023163"/>
    </source>
</evidence>
<dbReference type="PROSITE" id="PS51071">
    <property type="entry name" value="HTH_RPIR"/>
    <property type="match status" value="1"/>
</dbReference>
<dbReference type="GO" id="GO:0097367">
    <property type="term" value="F:carbohydrate derivative binding"/>
    <property type="evidence" value="ECO:0007669"/>
    <property type="project" value="InterPro"/>
</dbReference>
<dbReference type="SUPFAM" id="SSF53697">
    <property type="entry name" value="SIS domain"/>
    <property type="match status" value="1"/>
</dbReference>
<evidence type="ECO:0000256" key="2">
    <source>
        <dbReference type="ARBA" id="ARBA00023125"/>
    </source>
</evidence>
<dbReference type="EMBL" id="BKBW01000002">
    <property type="protein sequence ID" value="GEQ73953.1"/>
    <property type="molecule type" value="Genomic_DNA"/>
</dbReference>
<dbReference type="InterPro" id="IPR001347">
    <property type="entry name" value="SIS_dom"/>
</dbReference>
<organism evidence="7 8">
    <name type="scientific">Comamonas testosteroni</name>
    <name type="common">Pseudomonas testosteroni</name>
    <dbReference type="NCBI Taxonomy" id="285"/>
    <lineage>
        <taxon>Bacteria</taxon>
        <taxon>Pseudomonadati</taxon>
        <taxon>Pseudomonadota</taxon>
        <taxon>Betaproteobacteria</taxon>
        <taxon>Burkholderiales</taxon>
        <taxon>Comamonadaceae</taxon>
        <taxon>Comamonas</taxon>
    </lineage>
</organism>
<dbReference type="Pfam" id="PF01418">
    <property type="entry name" value="HTH_6"/>
    <property type="match status" value="1"/>
</dbReference>
<dbReference type="SUPFAM" id="SSF46689">
    <property type="entry name" value="Homeodomain-like"/>
    <property type="match status" value="1"/>
</dbReference>
<evidence type="ECO:0000256" key="5">
    <source>
        <dbReference type="SAM" id="MobiDB-lite"/>
    </source>
</evidence>
<dbReference type="AlphaFoldDB" id="A0A5A7M8M0"/>
<dbReference type="CDD" id="cd05013">
    <property type="entry name" value="SIS_RpiR"/>
    <property type="match status" value="1"/>
</dbReference>
<sequence length="324" mass="35179">MARRQQPPNSRYIAGIDQNSGPDDLSTRLPSPVMTPSPSTPEPAEAHSFIARVRAALPQLPPSERRLAEFLLDFPGNLSSYAAAEMAKLTGVSNATVTRFIQRLGYEGYEDARRHARAQGDNGSPLFLAAASAQGRPTADVIATHLRQASENLAVTIGQISAQQLEAIATALIGARQLFFVGYRQNRNFAAYLRWQLLQALEMPSQVIPGAGETLGEYAAQIGENDVVVIFALRRSVRVVSEFARQARLLGARLICITDHASPAPEADWLLRVQTSAPGPLDNHTALFMLCHLIATATLQQSGQPGRRHMAAIETSHDALDEML</sequence>
<evidence type="ECO:0000256" key="3">
    <source>
        <dbReference type="ARBA" id="ARBA00023152"/>
    </source>
</evidence>
<dbReference type="InterPro" id="IPR035472">
    <property type="entry name" value="RpiR-like_SIS"/>
</dbReference>
<reference evidence="7 8" key="1">
    <citation type="journal article" date="2019" name="Microbiol. Resour. Announc.">
        <title>Draft Genome Sequence of Comamonas testosteroni TA441, a Bacterium That Has a Cryptic Phenol Degradation Gene Cluster.</title>
        <authorList>
            <person name="Arai H."/>
            <person name="Ishii M."/>
        </authorList>
    </citation>
    <scope>NUCLEOTIDE SEQUENCE [LARGE SCALE GENOMIC DNA]</scope>
    <source>
        <strain evidence="7 8">TA441</strain>
    </source>
</reference>
<dbReference type="GO" id="GO:0003677">
    <property type="term" value="F:DNA binding"/>
    <property type="evidence" value="ECO:0007669"/>
    <property type="project" value="UniProtKB-KW"/>
</dbReference>
<evidence type="ECO:0000256" key="1">
    <source>
        <dbReference type="ARBA" id="ARBA00023015"/>
    </source>
</evidence>
<dbReference type="InterPro" id="IPR046348">
    <property type="entry name" value="SIS_dom_sf"/>
</dbReference>
<dbReference type="InterPro" id="IPR047640">
    <property type="entry name" value="RpiR-like"/>
</dbReference>
<keyword evidence="4" id="KW-0804">Transcription</keyword>
<feature type="region of interest" description="Disordered" evidence="5">
    <location>
        <begin position="1"/>
        <end position="45"/>
    </location>
</feature>
<keyword evidence="2" id="KW-0238">DNA-binding</keyword>
<comment type="caution">
    <text evidence="7">The sequence shown here is derived from an EMBL/GenBank/DDBJ whole genome shotgun (WGS) entry which is preliminary data.</text>
</comment>
<keyword evidence="3" id="KW-0324">Glycolysis</keyword>
<dbReference type="PANTHER" id="PTHR30514:SF18">
    <property type="entry name" value="RPIR-FAMILY TRANSCRIPTIONAL REGULATOR"/>
    <property type="match status" value="1"/>
</dbReference>
<dbReference type="InterPro" id="IPR009057">
    <property type="entry name" value="Homeodomain-like_sf"/>
</dbReference>
<dbReference type="InterPro" id="IPR036388">
    <property type="entry name" value="WH-like_DNA-bd_sf"/>
</dbReference>
<accession>A0A5A7M8M0</accession>
<dbReference type="Proteomes" id="UP000323105">
    <property type="component" value="Unassembled WGS sequence"/>
</dbReference>
<dbReference type="PANTHER" id="PTHR30514">
    <property type="entry name" value="GLUCOKINASE"/>
    <property type="match status" value="1"/>
</dbReference>
<evidence type="ECO:0000259" key="6">
    <source>
        <dbReference type="PROSITE" id="PS51071"/>
    </source>
</evidence>
<keyword evidence="1" id="KW-0805">Transcription regulation</keyword>
<protein>
    <recommendedName>
        <fullName evidence="6">HTH rpiR-type domain-containing protein</fullName>
    </recommendedName>
</protein>
<evidence type="ECO:0000313" key="8">
    <source>
        <dbReference type="Proteomes" id="UP000323105"/>
    </source>
</evidence>
<dbReference type="Gene3D" id="3.40.50.10490">
    <property type="entry name" value="Glucose-6-phosphate isomerase like protein, domain 1"/>
    <property type="match status" value="1"/>
</dbReference>
<dbReference type="GO" id="GO:0003700">
    <property type="term" value="F:DNA-binding transcription factor activity"/>
    <property type="evidence" value="ECO:0007669"/>
    <property type="project" value="InterPro"/>
</dbReference>
<evidence type="ECO:0000313" key="7">
    <source>
        <dbReference type="EMBL" id="GEQ73953.1"/>
    </source>
</evidence>
<feature type="domain" description="HTH rpiR-type" evidence="6">
    <location>
        <begin position="47"/>
        <end position="123"/>
    </location>
</feature>